<dbReference type="AlphaFoldDB" id="A0A1I3L9I0"/>
<reference evidence="1 2" key="1">
    <citation type="submission" date="2016-10" db="EMBL/GenBank/DDBJ databases">
        <authorList>
            <person name="de Groot N.N."/>
        </authorList>
    </citation>
    <scope>NUCLEOTIDE SEQUENCE [LARGE SCALE GENOMIC DNA]</scope>
    <source>
        <strain evidence="1 2">CGMCC 1.11156</strain>
    </source>
</reference>
<sequence>MAIYDANLQAAVDATSVAKSVGETDLGAYLRGQLAERDIETSDQAWLDLMVQRIGEDPNYMIESEPSDYERPEGTLPR</sequence>
<accession>A0A1I3L9I0</accession>
<evidence type="ECO:0000313" key="2">
    <source>
        <dbReference type="Proteomes" id="UP000198649"/>
    </source>
</evidence>
<dbReference type="EMBL" id="FOQG01000013">
    <property type="protein sequence ID" value="SFI81423.1"/>
    <property type="molecule type" value="Genomic_DNA"/>
</dbReference>
<protein>
    <submittedName>
        <fullName evidence="1">Uncharacterized protein</fullName>
    </submittedName>
</protein>
<keyword evidence="2" id="KW-1185">Reference proteome</keyword>
<organism evidence="1 2">
    <name type="scientific">Nocardioides psychrotolerans</name>
    <dbReference type="NCBI Taxonomy" id="1005945"/>
    <lineage>
        <taxon>Bacteria</taxon>
        <taxon>Bacillati</taxon>
        <taxon>Actinomycetota</taxon>
        <taxon>Actinomycetes</taxon>
        <taxon>Propionibacteriales</taxon>
        <taxon>Nocardioidaceae</taxon>
        <taxon>Nocardioides</taxon>
    </lineage>
</organism>
<evidence type="ECO:0000313" key="1">
    <source>
        <dbReference type="EMBL" id="SFI81423.1"/>
    </source>
</evidence>
<dbReference type="OrthoDB" id="3788279at2"/>
<proteinExistence type="predicted"/>
<dbReference type="Proteomes" id="UP000198649">
    <property type="component" value="Unassembled WGS sequence"/>
</dbReference>
<gene>
    <name evidence="1" type="ORF">SAMN05216561_11373</name>
</gene>
<name>A0A1I3L9I0_9ACTN</name>
<dbReference type="RefSeq" id="WP_091115152.1">
    <property type="nucleotide sequence ID" value="NZ_BKAF01000016.1"/>
</dbReference>
<dbReference type="STRING" id="1005945.SAMN05216561_11373"/>